<keyword evidence="3" id="KW-0812">Transmembrane</keyword>
<keyword evidence="1" id="KW-0375">Hydrogen ion transport</keyword>
<organism evidence="4 5">
    <name type="scientific">Virgibacillus pantothenticus</name>
    <dbReference type="NCBI Taxonomy" id="1473"/>
    <lineage>
        <taxon>Bacteria</taxon>
        <taxon>Bacillati</taxon>
        <taxon>Bacillota</taxon>
        <taxon>Bacilli</taxon>
        <taxon>Bacillales</taxon>
        <taxon>Bacillaceae</taxon>
        <taxon>Virgibacillus</taxon>
    </lineage>
</organism>
<evidence type="ECO:0000313" key="4">
    <source>
        <dbReference type="EMBL" id="KNE21580.1"/>
    </source>
</evidence>
<dbReference type="OrthoDB" id="2875882at2"/>
<sequence length="134" mass="14796">MSPYVFVAAAALAMIPILALFKINVEKLKQDPSLQARVQNNMMIGVAISEGLPILLIVYGFSQMESVAEISELYTPAIILLFLVIFAVFFIFLQKKVDVPEEAKAMVTQFSLISTFLVLAIPIISIVALFMMLP</sequence>
<reference evidence="5" key="1">
    <citation type="submission" date="2015-07" db="EMBL/GenBank/DDBJ databases">
        <title>Fjat-10053 dsm26.</title>
        <authorList>
            <person name="Liu B."/>
            <person name="Wang J."/>
            <person name="Zhu Y."/>
            <person name="Liu G."/>
            <person name="Chen Q."/>
            <person name="Chen Z."/>
            <person name="Lan J."/>
            <person name="Che J."/>
            <person name="Ge C."/>
            <person name="Shi H."/>
            <person name="Pan Z."/>
            <person name="Liu X."/>
        </authorList>
    </citation>
    <scope>NUCLEOTIDE SEQUENCE [LARGE SCALE GENOMIC DNA]</scope>
    <source>
        <strain evidence="5">DSM 26</strain>
    </source>
</reference>
<evidence type="ECO:0000256" key="3">
    <source>
        <dbReference type="SAM" id="Phobius"/>
    </source>
</evidence>
<protein>
    <submittedName>
        <fullName evidence="4">Uncharacterized protein</fullName>
    </submittedName>
</protein>
<dbReference type="EMBL" id="LGTO01000005">
    <property type="protein sequence ID" value="KNE21580.1"/>
    <property type="molecule type" value="Genomic_DNA"/>
</dbReference>
<evidence type="ECO:0000256" key="1">
    <source>
        <dbReference type="ARBA" id="ARBA00022781"/>
    </source>
</evidence>
<comment type="caution">
    <text evidence="4">The sequence shown here is derived from an EMBL/GenBank/DDBJ whole genome shotgun (WGS) entry which is preliminary data.</text>
</comment>
<proteinExistence type="predicted"/>
<keyword evidence="2" id="KW-0813">Transport</keyword>
<evidence type="ECO:0000313" key="5">
    <source>
        <dbReference type="Proteomes" id="UP000036780"/>
    </source>
</evidence>
<feature type="transmembrane region" description="Helical" evidence="3">
    <location>
        <begin position="105"/>
        <end position="133"/>
    </location>
</feature>
<dbReference type="Proteomes" id="UP000036780">
    <property type="component" value="Unassembled WGS sequence"/>
</dbReference>
<keyword evidence="3" id="KW-0472">Membrane</keyword>
<keyword evidence="3" id="KW-1133">Transmembrane helix</keyword>
<feature type="transmembrane region" description="Helical" evidence="3">
    <location>
        <begin position="6"/>
        <end position="23"/>
    </location>
</feature>
<gene>
    <name evidence="4" type="ORF">AFK71_07985</name>
</gene>
<dbReference type="Gene3D" id="1.20.20.10">
    <property type="entry name" value="F1F0 ATP synthase subunit C"/>
    <property type="match status" value="1"/>
</dbReference>
<keyword evidence="2" id="KW-0406">Ion transport</keyword>
<dbReference type="GeneID" id="66872655"/>
<evidence type="ECO:0000256" key="2">
    <source>
        <dbReference type="ARBA" id="ARBA00023065"/>
    </source>
</evidence>
<name>A0A0L0QSC1_VIRPA</name>
<dbReference type="GO" id="GO:1902600">
    <property type="term" value="P:proton transmembrane transport"/>
    <property type="evidence" value="ECO:0007669"/>
    <property type="project" value="UniProtKB-KW"/>
</dbReference>
<feature type="transmembrane region" description="Helical" evidence="3">
    <location>
        <begin position="73"/>
        <end position="93"/>
    </location>
</feature>
<keyword evidence="5" id="KW-1185">Reference proteome</keyword>
<dbReference type="AlphaFoldDB" id="A0A0L0QSC1"/>
<dbReference type="RefSeq" id="WP_050351012.1">
    <property type="nucleotide sequence ID" value="NZ_CP073011.1"/>
</dbReference>
<dbReference type="PATRIC" id="fig|1473.5.peg.4642"/>
<accession>A0A0L0QSC1</accession>
<dbReference type="InterPro" id="IPR038662">
    <property type="entry name" value="ATP_synth_F0_csu_sf"/>
</dbReference>
<feature type="transmembrane region" description="Helical" evidence="3">
    <location>
        <begin position="43"/>
        <end position="61"/>
    </location>
</feature>